<keyword evidence="5 6" id="KW-0233">DNA recombination</keyword>
<dbReference type="InterPro" id="IPR001207">
    <property type="entry name" value="Transposase_mutator"/>
</dbReference>
<reference evidence="7" key="1">
    <citation type="submission" date="2020-06" db="EMBL/GenBank/DDBJ databases">
        <title>Legume-microbial interactions unlock mineral nutrients during tropical forest succession.</title>
        <authorList>
            <person name="Epihov D.Z."/>
        </authorList>
    </citation>
    <scope>NUCLEOTIDE SEQUENCE [LARGE SCALE GENOMIC DNA]</scope>
    <source>
        <strain evidence="7">Pan2503</strain>
    </source>
</reference>
<comment type="function">
    <text evidence="1 6">Required for the transposition of the insertion element.</text>
</comment>
<evidence type="ECO:0000313" key="8">
    <source>
        <dbReference type="Proteomes" id="UP000567293"/>
    </source>
</evidence>
<proteinExistence type="inferred from homology"/>
<comment type="similarity">
    <text evidence="2 6">Belongs to the transposase mutator family.</text>
</comment>
<dbReference type="PANTHER" id="PTHR33217">
    <property type="entry name" value="TRANSPOSASE FOR INSERTION SEQUENCE ELEMENT IS1081"/>
    <property type="match status" value="1"/>
</dbReference>
<keyword evidence="6" id="KW-0814">Transposable element</keyword>
<protein>
    <recommendedName>
        <fullName evidence="6">Mutator family transposase</fullName>
    </recommendedName>
</protein>
<dbReference type="PROSITE" id="PS01007">
    <property type="entry name" value="TRANSPOSASE_MUTATOR"/>
    <property type="match status" value="1"/>
</dbReference>
<dbReference type="Pfam" id="PF00872">
    <property type="entry name" value="Transposase_mut"/>
    <property type="match status" value="1"/>
</dbReference>
<evidence type="ECO:0000256" key="6">
    <source>
        <dbReference type="RuleBase" id="RU365089"/>
    </source>
</evidence>
<dbReference type="GO" id="GO:0006313">
    <property type="term" value="P:DNA transposition"/>
    <property type="evidence" value="ECO:0007669"/>
    <property type="project" value="UniProtKB-UniRule"/>
</dbReference>
<organism evidence="7 8">
    <name type="scientific">Candidatus Acidiferrum panamense</name>
    <dbReference type="NCBI Taxonomy" id="2741543"/>
    <lineage>
        <taxon>Bacteria</taxon>
        <taxon>Pseudomonadati</taxon>
        <taxon>Acidobacteriota</taxon>
        <taxon>Terriglobia</taxon>
        <taxon>Candidatus Acidiferrales</taxon>
        <taxon>Candidatus Acidiferrum</taxon>
    </lineage>
</organism>
<keyword evidence="4 6" id="KW-0238">DNA-binding</keyword>
<dbReference type="Proteomes" id="UP000567293">
    <property type="component" value="Unassembled WGS sequence"/>
</dbReference>
<evidence type="ECO:0000256" key="3">
    <source>
        <dbReference type="ARBA" id="ARBA00022578"/>
    </source>
</evidence>
<dbReference type="PANTHER" id="PTHR33217:SF7">
    <property type="entry name" value="TRANSPOSASE FOR INSERTION SEQUENCE ELEMENT IS1081"/>
    <property type="match status" value="1"/>
</dbReference>
<dbReference type="GO" id="GO:0004803">
    <property type="term" value="F:transposase activity"/>
    <property type="evidence" value="ECO:0007669"/>
    <property type="project" value="UniProtKB-UniRule"/>
</dbReference>
<evidence type="ECO:0000256" key="4">
    <source>
        <dbReference type="ARBA" id="ARBA00023125"/>
    </source>
</evidence>
<dbReference type="GO" id="GO:0003677">
    <property type="term" value="F:DNA binding"/>
    <property type="evidence" value="ECO:0007669"/>
    <property type="project" value="UniProtKB-UniRule"/>
</dbReference>
<evidence type="ECO:0000256" key="5">
    <source>
        <dbReference type="ARBA" id="ARBA00023172"/>
    </source>
</evidence>
<name>A0A7V8SY18_9BACT</name>
<dbReference type="AlphaFoldDB" id="A0A7V8SY18"/>
<comment type="caution">
    <text evidence="7">The sequence shown here is derived from an EMBL/GenBank/DDBJ whole genome shotgun (WGS) entry which is preliminary data.</text>
</comment>
<sequence>MAKVIPITEQFQHFVSELKESFWGDLQGQVQQSMRRLFELLSERQRDLYMVSPRHSRQKPRKDYRNGYYLRDFVTRFGTLRLRIARTRKRGFLPEVLQKFQRRAEEVSLLIREAFLRGISTRQVGRLVTILTGEPVSPQTVSRLTRELDEAVRAFHQAPLADEWAYLFLDGVSLRMRQPAGRQRVHMLVAYGVRQDGTRRLLAFLRSSGESQPAWEGLLQDLYRRGLQGENLLLIVTDGCPGLAAAIETVYPRVLHQRCWVHKMRNILDKVRRRDHDAVKADAQAIYRADSRRQAAAAFRAFRRRWQSDYGSMVRQLERDLPQLLSFFSFPRQLWRKLRTTNIIERCFVEVRRRTRPMVCFVNVQSVDRIIYSIFHRFNLEWKNRTLKVFTQAA</sequence>
<accession>A0A7V8SY18</accession>
<evidence type="ECO:0000256" key="1">
    <source>
        <dbReference type="ARBA" id="ARBA00002190"/>
    </source>
</evidence>
<keyword evidence="8" id="KW-1185">Reference proteome</keyword>
<keyword evidence="3 6" id="KW-0815">Transposition</keyword>
<evidence type="ECO:0000256" key="2">
    <source>
        <dbReference type="ARBA" id="ARBA00010961"/>
    </source>
</evidence>
<evidence type="ECO:0000313" key="7">
    <source>
        <dbReference type="EMBL" id="MBA0086267.1"/>
    </source>
</evidence>
<dbReference type="EMBL" id="JACDQQ010001426">
    <property type="protein sequence ID" value="MBA0086267.1"/>
    <property type="molecule type" value="Genomic_DNA"/>
</dbReference>
<gene>
    <name evidence="7" type="ORF">HRJ53_14880</name>
</gene>
<dbReference type="NCBIfam" id="NF033543">
    <property type="entry name" value="transpos_IS256"/>
    <property type="match status" value="1"/>
</dbReference>